<dbReference type="PANTHER" id="PTHR34071">
    <property type="entry name" value="5-NITROIMIDAZOLE ANTIBIOTICS RESISTANCE PROTEIN, NIMA-FAMILY-RELATED PROTEIN-RELATED"/>
    <property type="match status" value="1"/>
</dbReference>
<evidence type="ECO:0000313" key="1">
    <source>
        <dbReference type="EMBL" id="CDL91707.1"/>
    </source>
</evidence>
<dbReference type="Gene3D" id="2.30.110.10">
    <property type="entry name" value="Electron Transport, Fmn-binding Protein, Chain A"/>
    <property type="match status" value="1"/>
</dbReference>
<name>W6NI35_CLOTY</name>
<dbReference type="InterPro" id="IPR024747">
    <property type="entry name" value="Pyridox_Oxase-rel"/>
</dbReference>
<dbReference type="AlphaFoldDB" id="W6NI35"/>
<evidence type="ECO:0000313" key="2">
    <source>
        <dbReference type="Proteomes" id="UP000019482"/>
    </source>
</evidence>
<dbReference type="PANTHER" id="PTHR34071:SF2">
    <property type="entry name" value="FLAVIN-NUCLEOTIDE-BINDING PROTEIN"/>
    <property type="match status" value="1"/>
</dbReference>
<dbReference type="EMBL" id="CBXI010000031">
    <property type="protein sequence ID" value="CDL91707.1"/>
    <property type="molecule type" value="Genomic_DNA"/>
</dbReference>
<sequence length="166" mass="19010">MINIGSDNYNMFKNMRKSERQLGNDEIKDILNSGEYGILATTGENNYSYAIPLNYVYWNNSIYFHCAFEGNKIDNIKINNKVCFCVVGKAEIIPNKFTTKYKSAVAFGQASSISDEDEKKKVLYEFIQKYSPKFEKEGNIYIDRAVSKTNIIKISIDHVTAKGRLK</sequence>
<reference evidence="1 2" key="1">
    <citation type="journal article" date="2015" name="Genome Announc.">
        <title>Draft Genome Sequence of Clostridium tyrobutyricum Strain DIVETGP, Isolated from Cow's Milk for Grana Padano Production.</title>
        <authorList>
            <person name="Soggiu A."/>
            <person name="Piras C."/>
            <person name="Gaiarsa S."/>
            <person name="Sassera D."/>
            <person name="Roncada P."/>
            <person name="Bendixen E."/>
            <person name="Brasca M."/>
            <person name="Bonizzi L."/>
        </authorList>
    </citation>
    <scope>NUCLEOTIDE SEQUENCE [LARGE SCALE GENOMIC DNA]</scope>
    <source>
        <strain evidence="1 2">DIVETGP</strain>
    </source>
</reference>
<accession>W6NI35</accession>
<dbReference type="SUPFAM" id="SSF50475">
    <property type="entry name" value="FMN-binding split barrel"/>
    <property type="match status" value="1"/>
</dbReference>
<dbReference type="Pfam" id="PF12900">
    <property type="entry name" value="Pyridox_ox_2"/>
    <property type="match status" value="1"/>
</dbReference>
<protein>
    <submittedName>
        <fullName evidence="1">Pyridoxamine 5'-phosphate oxidase-related, FMN-binding</fullName>
    </submittedName>
</protein>
<organism evidence="1 2">
    <name type="scientific">Clostridium tyrobutyricum DIVETGP</name>
    <dbReference type="NCBI Taxonomy" id="1408889"/>
    <lineage>
        <taxon>Bacteria</taxon>
        <taxon>Bacillati</taxon>
        <taxon>Bacillota</taxon>
        <taxon>Clostridia</taxon>
        <taxon>Eubacteriales</taxon>
        <taxon>Clostridiaceae</taxon>
        <taxon>Clostridium</taxon>
    </lineage>
</organism>
<keyword evidence="2" id="KW-1185">Reference proteome</keyword>
<gene>
    <name evidence="1" type="ORF">CTDIVETGP_1777</name>
</gene>
<proteinExistence type="predicted"/>
<comment type="caution">
    <text evidence="1">The sequence shown here is derived from an EMBL/GenBank/DDBJ whole genome shotgun (WGS) entry which is preliminary data.</text>
</comment>
<dbReference type="InterPro" id="IPR012349">
    <property type="entry name" value="Split_barrel_FMN-bd"/>
</dbReference>
<dbReference type="Proteomes" id="UP000019482">
    <property type="component" value="Unassembled WGS sequence"/>
</dbReference>